<proteinExistence type="inferred from homology"/>
<gene>
    <name evidence="11" type="ORF">CYMTET_44710</name>
    <name evidence="10" type="ORF">CYMTET_44711</name>
</gene>
<dbReference type="EMBL" id="LGRX02030337">
    <property type="protein sequence ID" value="KAK3245739.1"/>
    <property type="molecule type" value="Genomic_DNA"/>
</dbReference>
<dbReference type="EMBL" id="LGRX02030338">
    <property type="protein sequence ID" value="KAK3245738.1"/>
    <property type="molecule type" value="Genomic_DNA"/>
</dbReference>
<feature type="transmembrane region" description="Helical" evidence="8">
    <location>
        <begin position="269"/>
        <end position="292"/>
    </location>
</feature>
<sequence length="374" mass="39505">MSATMSASMCYRPTTKVQGHQNAVTTPIQPRALRPRSSALRRTALCSKSFKSLSNVAPGQNGHLGNRRFVCRSNEFSKNISQEEHLPKENVALETETAKNTDGKTNNLFKALQRSAMVCAAVLLAATATPAMATTGVVAADTAWVLTSTALVLFMTLPGLAAFYAGLVKRKNLLSVLMQCFAIACIQTVLWAAVGYSLSFSTVGMEEGVRGLASFVGGLDKAFLSGISMSSVTGTIPEALWVMFQMTFAIITPALMVGSVVERMKFNAVMIYSTLWSIFVYFPFCHMVWGGAGGLMADLGVLDFAGGIVVHITAGIGALVAAIVCGPRKDNQMASGNLTLTFLGTGMLWVGWFGFNGGSAAAAGDPSTSSSFLV</sequence>
<accession>A0AAE0EZ21</accession>
<name>A0AAE0EZ21_9CHLO</name>
<feature type="transmembrane region" description="Helical" evidence="8">
    <location>
        <begin position="304"/>
        <end position="325"/>
    </location>
</feature>
<feature type="transmembrane region" description="Helical" evidence="8">
    <location>
        <begin position="116"/>
        <end position="138"/>
    </location>
</feature>
<dbReference type="Gene3D" id="1.10.3430.10">
    <property type="entry name" value="Ammonium transporter AmtB like domains"/>
    <property type="match status" value="1"/>
</dbReference>
<evidence type="ECO:0000256" key="6">
    <source>
        <dbReference type="ARBA" id="ARBA00023136"/>
    </source>
</evidence>
<reference evidence="10 12" key="1">
    <citation type="journal article" date="2015" name="Genome Biol. Evol.">
        <title>Comparative Genomics of a Bacterivorous Green Alga Reveals Evolutionary Causalities and Consequences of Phago-Mixotrophic Mode of Nutrition.</title>
        <authorList>
            <person name="Burns J.A."/>
            <person name="Paasch A."/>
            <person name="Narechania A."/>
            <person name="Kim E."/>
        </authorList>
    </citation>
    <scope>NUCLEOTIDE SEQUENCE [LARGE SCALE GENOMIC DNA]</scope>
    <source>
        <strain evidence="10">PLY_AMNH</strain>
    </source>
</reference>
<evidence type="ECO:0000256" key="5">
    <source>
        <dbReference type="ARBA" id="ARBA00022989"/>
    </source>
</evidence>
<keyword evidence="5 8" id="KW-1133">Transmembrane helix</keyword>
<dbReference type="Proteomes" id="UP001190700">
    <property type="component" value="Unassembled WGS sequence"/>
</dbReference>
<keyword evidence="7" id="KW-0924">Ammonia transport</keyword>
<organism evidence="10 12">
    <name type="scientific">Cymbomonas tetramitiformis</name>
    <dbReference type="NCBI Taxonomy" id="36881"/>
    <lineage>
        <taxon>Eukaryota</taxon>
        <taxon>Viridiplantae</taxon>
        <taxon>Chlorophyta</taxon>
        <taxon>Pyramimonadophyceae</taxon>
        <taxon>Pyramimonadales</taxon>
        <taxon>Pyramimonadaceae</taxon>
        <taxon>Cymbomonas</taxon>
    </lineage>
</organism>
<dbReference type="InterPro" id="IPR024041">
    <property type="entry name" value="NH4_transpt_AmtB-like_dom"/>
</dbReference>
<comment type="similarity">
    <text evidence="2">Belongs to the ammonia transporter channel (TC 1.A.11.2) family.</text>
</comment>
<evidence type="ECO:0000256" key="3">
    <source>
        <dbReference type="ARBA" id="ARBA00022448"/>
    </source>
</evidence>
<feature type="transmembrane region" description="Helical" evidence="8">
    <location>
        <begin position="337"/>
        <end position="355"/>
    </location>
</feature>
<dbReference type="PANTHER" id="PTHR43029">
    <property type="entry name" value="AMMONIUM TRANSPORTER MEP2"/>
    <property type="match status" value="1"/>
</dbReference>
<keyword evidence="4 8" id="KW-0812">Transmembrane</keyword>
<evidence type="ECO:0000256" key="2">
    <source>
        <dbReference type="ARBA" id="ARBA00005887"/>
    </source>
</evidence>
<comment type="subcellular location">
    <subcellularLocation>
        <location evidence="1">Membrane</location>
        <topology evidence="1">Multi-pass membrane protein</topology>
    </subcellularLocation>
</comment>
<reference evidence="10" key="2">
    <citation type="submission" date="2023-06" db="EMBL/GenBank/DDBJ databases">
        <title>Long-read-based genome assembly of the green algal bacterivore Cymbomonas tetramitiformis.</title>
        <authorList>
            <person name="Gyaltshen Y."/>
            <person name="Rozenberg A."/>
            <person name="Paasch A."/>
            <person name="Burns J.A."/>
            <person name="Warring S."/>
            <person name="Larson R."/>
            <person name="Maurer-Alcala X."/>
            <person name="Dacks J."/>
            <person name="Kim E."/>
        </authorList>
    </citation>
    <scope>NUCLEOTIDE SEQUENCE</scope>
    <source>
        <strain evidence="10">PLY_AMNH</strain>
    </source>
</reference>
<dbReference type="Pfam" id="PF00909">
    <property type="entry name" value="Ammonium_transp"/>
    <property type="match status" value="1"/>
</dbReference>
<evidence type="ECO:0000256" key="7">
    <source>
        <dbReference type="ARBA" id="ARBA00023177"/>
    </source>
</evidence>
<protein>
    <recommendedName>
        <fullName evidence="9">Ammonium transporter AmtB-like domain-containing protein</fullName>
    </recommendedName>
</protein>
<evidence type="ECO:0000256" key="4">
    <source>
        <dbReference type="ARBA" id="ARBA00022692"/>
    </source>
</evidence>
<dbReference type="GO" id="GO:0005886">
    <property type="term" value="C:plasma membrane"/>
    <property type="evidence" value="ECO:0007669"/>
    <property type="project" value="TreeGrafter"/>
</dbReference>
<feature type="transmembrane region" description="Helical" evidence="8">
    <location>
        <begin position="239"/>
        <end position="257"/>
    </location>
</feature>
<comment type="caution">
    <text evidence="10">The sequence shown here is derived from an EMBL/GenBank/DDBJ whole genome shotgun (WGS) entry which is preliminary data.</text>
</comment>
<evidence type="ECO:0000256" key="1">
    <source>
        <dbReference type="ARBA" id="ARBA00004141"/>
    </source>
</evidence>
<dbReference type="PANTHER" id="PTHR43029:SF10">
    <property type="entry name" value="AMMONIUM TRANSPORTER MEP2"/>
    <property type="match status" value="1"/>
</dbReference>
<dbReference type="InterPro" id="IPR018047">
    <property type="entry name" value="Ammonium_transpt_CS"/>
</dbReference>
<keyword evidence="12" id="KW-1185">Reference proteome</keyword>
<feature type="domain" description="Ammonium transporter AmtB-like" evidence="9">
    <location>
        <begin position="143"/>
        <end position="366"/>
    </location>
</feature>
<dbReference type="GO" id="GO:0008519">
    <property type="term" value="F:ammonium channel activity"/>
    <property type="evidence" value="ECO:0007669"/>
    <property type="project" value="InterPro"/>
</dbReference>
<dbReference type="PROSITE" id="PS01219">
    <property type="entry name" value="AMMONIUM_TRANSP"/>
    <property type="match status" value="1"/>
</dbReference>
<feature type="transmembrane region" description="Helical" evidence="8">
    <location>
        <begin position="144"/>
        <end position="166"/>
    </location>
</feature>
<evidence type="ECO:0000256" key="8">
    <source>
        <dbReference type="SAM" id="Phobius"/>
    </source>
</evidence>
<keyword evidence="3" id="KW-0813">Transport</keyword>
<keyword evidence="6 8" id="KW-0472">Membrane</keyword>
<dbReference type="InterPro" id="IPR001905">
    <property type="entry name" value="Ammonium_transpt"/>
</dbReference>
<dbReference type="SUPFAM" id="SSF111352">
    <property type="entry name" value="Ammonium transporter"/>
    <property type="match status" value="1"/>
</dbReference>
<evidence type="ECO:0000313" key="12">
    <source>
        <dbReference type="Proteomes" id="UP001190700"/>
    </source>
</evidence>
<dbReference type="InterPro" id="IPR029020">
    <property type="entry name" value="Ammonium/urea_transptr"/>
</dbReference>
<feature type="transmembrane region" description="Helical" evidence="8">
    <location>
        <begin position="173"/>
        <end position="194"/>
    </location>
</feature>
<dbReference type="AlphaFoldDB" id="A0AAE0EZ21"/>
<evidence type="ECO:0000259" key="9">
    <source>
        <dbReference type="Pfam" id="PF00909"/>
    </source>
</evidence>
<evidence type="ECO:0000313" key="11">
    <source>
        <dbReference type="EMBL" id="KAK3245739.1"/>
    </source>
</evidence>
<evidence type="ECO:0000313" key="10">
    <source>
        <dbReference type="EMBL" id="KAK3245738.1"/>
    </source>
</evidence>